<protein>
    <recommendedName>
        <fullName evidence="12">Cation/H+ exchanger transmembrane domain-containing protein</fullName>
    </recommendedName>
</protein>
<dbReference type="GO" id="GO:1902600">
    <property type="term" value="P:proton transmembrane transport"/>
    <property type="evidence" value="ECO:0007669"/>
    <property type="project" value="InterPro"/>
</dbReference>
<keyword evidence="8 11" id="KW-0472">Membrane</keyword>
<evidence type="ECO:0000256" key="5">
    <source>
        <dbReference type="ARBA" id="ARBA00022958"/>
    </source>
</evidence>
<keyword evidence="4 11" id="KW-0812">Transmembrane</keyword>
<feature type="transmembrane region" description="Helical" evidence="11">
    <location>
        <begin position="408"/>
        <end position="430"/>
    </location>
</feature>
<evidence type="ECO:0000256" key="6">
    <source>
        <dbReference type="ARBA" id="ARBA00022989"/>
    </source>
</evidence>
<dbReference type="InterPro" id="IPR006153">
    <property type="entry name" value="Cation/H_exchanger_TM"/>
</dbReference>
<feature type="transmembrane region" description="Helical" evidence="11">
    <location>
        <begin position="14"/>
        <end position="31"/>
    </location>
</feature>
<evidence type="ECO:0000313" key="13">
    <source>
        <dbReference type="EMBL" id="SZX77712.1"/>
    </source>
</evidence>
<evidence type="ECO:0000256" key="3">
    <source>
        <dbReference type="ARBA" id="ARBA00022538"/>
    </source>
</evidence>
<accession>A0A383WKG7</accession>
<feature type="transmembrane region" description="Helical" evidence="11">
    <location>
        <begin position="343"/>
        <end position="363"/>
    </location>
</feature>
<comment type="subcellular location">
    <subcellularLocation>
        <location evidence="1">Membrane</location>
        <topology evidence="1">Multi-pass membrane protein</topology>
    </subcellularLocation>
</comment>
<dbReference type="AlphaFoldDB" id="A0A383WKG7"/>
<comment type="similarity">
    <text evidence="9">Belongs to the monovalent cation:proton antiporter 2 (CPA2) transporter (TC 2.A.37) family. CHX (TC 2.A.37.4) subfamily.</text>
</comment>
<evidence type="ECO:0000259" key="12">
    <source>
        <dbReference type="Pfam" id="PF00999"/>
    </source>
</evidence>
<evidence type="ECO:0000256" key="1">
    <source>
        <dbReference type="ARBA" id="ARBA00004141"/>
    </source>
</evidence>
<dbReference type="EMBL" id="FNXT01001293">
    <property type="protein sequence ID" value="SZX77712.1"/>
    <property type="molecule type" value="Genomic_DNA"/>
</dbReference>
<feature type="domain" description="Cation/H+ exchanger transmembrane" evidence="12">
    <location>
        <begin position="26"/>
        <end position="422"/>
    </location>
</feature>
<feature type="transmembrane region" description="Helical" evidence="11">
    <location>
        <begin position="193"/>
        <end position="216"/>
    </location>
</feature>
<feature type="transmembrane region" description="Helical" evidence="11">
    <location>
        <begin position="88"/>
        <end position="107"/>
    </location>
</feature>
<dbReference type="Pfam" id="PF00999">
    <property type="entry name" value="Na_H_Exchanger"/>
    <property type="match status" value="1"/>
</dbReference>
<reference evidence="13 14" key="1">
    <citation type="submission" date="2016-10" db="EMBL/GenBank/DDBJ databases">
        <authorList>
            <person name="Cai Z."/>
        </authorList>
    </citation>
    <scope>NUCLEOTIDE SEQUENCE [LARGE SCALE GENOMIC DNA]</scope>
</reference>
<dbReference type="GO" id="GO:0006813">
    <property type="term" value="P:potassium ion transport"/>
    <property type="evidence" value="ECO:0007669"/>
    <property type="project" value="UniProtKB-KW"/>
</dbReference>
<evidence type="ECO:0000313" key="14">
    <source>
        <dbReference type="Proteomes" id="UP000256970"/>
    </source>
</evidence>
<feature type="transmembrane region" description="Helical" evidence="11">
    <location>
        <begin position="119"/>
        <end position="141"/>
    </location>
</feature>
<feature type="transmembrane region" description="Helical" evidence="11">
    <location>
        <begin position="161"/>
        <end position="181"/>
    </location>
</feature>
<keyword evidence="6 11" id="KW-1133">Transmembrane helix</keyword>
<keyword evidence="7" id="KW-0406">Ion transport</keyword>
<keyword evidence="14" id="KW-1185">Reference proteome</keyword>
<dbReference type="PANTHER" id="PTHR32468:SF0">
    <property type="entry name" value="K(+)_H(+) ANTIPORTER 1"/>
    <property type="match status" value="1"/>
</dbReference>
<evidence type="ECO:0000256" key="7">
    <source>
        <dbReference type="ARBA" id="ARBA00023065"/>
    </source>
</evidence>
<dbReference type="Gene3D" id="1.20.1530.20">
    <property type="match status" value="1"/>
</dbReference>
<proteinExistence type="inferred from homology"/>
<keyword evidence="2" id="KW-0813">Transport</keyword>
<evidence type="ECO:0000256" key="4">
    <source>
        <dbReference type="ARBA" id="ARBA00022692"/>
    </source>
</evidence>
<dbReference type="InterPro" id="IPR050794">
    <property type="entry name" value="CPA2_transporter"/>
</dbReference>
<dbReference type="GO" id="GO:0016020">
    <property type="term" value="C:membrane"/>
    <property type="evidence" value="ECO:0007669"/>
    <property type="project" value="UniProtKB-SubCell"/>
</dbReference>
<keyword evidence="5" id="KW-0630">Potassium</keyword>
<dbReference type="InterPro" id="IPR038770">
    <property type="entry name" value="Na+/solute_symporter_sf"/>
</dbReference>
<evidence type="ECO:0000256" key="11">
    <source>
        <dbReference type="SAM" id="Phobius"/>
    </source>
</evidence>
<evidence type="ECO:0000256" key="9">
    <source>
        <dbReference type="ARBA" id="ARBA00038341"/>
    </source>
</evidence>
<name>A0A383WKG7_TETOB</name>
<keyword evidence="3" id="KW-0633">Potassium transport</keyword>
<dbReference type="PANTHER" id="PTHR32468">
    <property type="entry name" value="CATION/H + ANTIPORTER"/>
    <property type="match status" value="1"/>
</dbReference>
<gene>
    <name evidence="13" type="ORF">BQ4739_LOCUS18057</name>
</gene>
<feature type="region of interest" description="Disordered" evidence="10">
    <location>
        <begin position="473"/>
        <end position="492"/>
    </location>
</feature>
<dbReference type="GO" id="GO:0015297">
    <property type="term" value="F:antiporter activity"/>
    <property type="evidence" value="ECO:0007669"/>
    <property type="project" value="InterPro"/>
</dbReference>
<evidence type="ECO:0000256" key="10">
    <source>
        <dbReference type="SAM" id="MobiDB-lite"/>
    </source>
</evidence>
<feature type="transmembrane region" description="Helical" evidence="11">
    <location>
        <begin position="43"/>
        <end position="61"/>
    </location>
</feature>
<evidence type="ECO:0000256" key="2">
    <source>
        <dbReference type="ARBA" id="ARBA00022448"/>
    </source>
</evidence>
<feature type="transmembrane region" description="Helical" evidence="11">
    <location>
        <begin position="264"/>
        <end position="297"/>
    </location>
</feature>
<organism evidence="13 14">
    <name type="scientific">Tetradesmus obliquus</name>
    <name type="common">Green alga</name>
    <name type="synonym">Acutodesmus obliquus</name>
    <dbReference type="NCBI Taxonomy" id="3088"/>
    <lineage>
        <taxon>Eukaryota</taxon>
        <taxon>Viridiplantae</taxon>
        <taxon>Chlorophyta</taxon>
        <taxon>core chlorophytes</taxon>
        <taxon>Chlorophyceae</taxon>
        <taxon>CS clade</taxon>
        <taxon>Sphaeropleales</taxon>
        <taxon>Scenedesmaceae</taxon>
        <taxon>Tetradesmus</taxon>
    </lineage>
</organism>
<dbReference type="Proteomes" id="UP000256970">
    <property type="component" value="Unassembled WGS sequence"/>
</dbReference>
<evidence type="ECO:0000256" key="8">
    <source>
        <dbReference type="ARBA" id="ARBA00023136"/>
    </source>
</evidence>
<feature type="transmembrane region" description="Helical" evidence="11">
    <location>
        <begin position="222"/>
        <end position="243"/>
    </location>
</feature>
<sequence>MATSLFLSVQQDPLLLFIMQVALTLALTRILGRLFSYLHQPQVIGEIIAGIILGPSVLGRIPGFTATVWPTAAPIGASGTPYNSTTTFYVVANMGVILFMFLLGCELDQTLLARQWRRSAPIALSAIMFPFGVGAAASVWLEQVNAEGQPPDWQPPSSRAFILFMGAAMSFTAFPVLASLLSSAGLLAAPIGIQALSCAAIDDVLAWCVLALASSFAKSGSALLGLYTTLLAAAYVAFMMVLVKPLLALTHRWLATKGLAQNRYYLSCLFLLMLASAFTTEGLGIHCFFGGFVAGLVMPTEGNFAEELAVRMELVVTEVFLPLFFANSGIRTDLGSLSSARHWGITLAIICIACFAKFTPTCLVSKLVTKRDWRFCVAMGLLMNTRGLVEVIALNIGLSMGILSPRMFTMMIIMAIVTTCITAPAVHLMYRNRRDELLGGEGTLPACQQDANGSDAAAAAAAAAGSCSSAVAVGRQGDDDSSSDACGAADKGSGGAAVAVQQSKDTASNAAV</sequence>